<evidence type="ECO:0000313" key="5">
    <source>
        <dbReference type="Proteomes" id="UP000242715"/>
    </source>
</evidence>
<accession>A0A2Z6LW85</accession>
<dbReference type="GO" id="GO:0003677">
    <property type="term" value="F:DNA binding"/>
    <property type="evidence" value="ECO:0007669"/>
    <property type="project" value="InterPro"/>
</dbReference>
<feature type="domain" description="KNOX1" evidence="3">
    <location>
        <begin position="43"/>
        <end position="65"/>
    </location>
</feature>
<evidence type="ECO:0000256" key="1">
    <source>
        <dbReference type="ARBA" id="ARBA00004123"/>
    </source>
</evidence>
<organism evidence="4 5">
    <name type="scientific">Trifolium subterraneum</name>
    <name type="common">Subterranean clover</name>
    <dbReference type="NCBI Taxonomy" id="3900"/>
    <lineage>
        <taxon>Eukaryota</taxon>
        <taxon>Viridiplantae</taxon>
        <taxon>Streptophyta</taxon>
        <taxon>Embryophyta</taxon>
        <taxon>Tracheophyta</taxon>
        <taxon>Spermatophyta</taxon>
        <taxon>Magnoliopsida</taxon>
        <taxon>eudicotyledons</taxon>
        <taxon>Gunneridae</taxon>
        <taxon>Pentapetalae</taxon>
        <taxon>rosids</taxon>
        <taxon>fabids</taxon>
        <taxon>Fabales</taxon>
        <taxon>Fabaceae</taxon>
        <taxon>Papilionoideae</taxon>
        <taxon>50 kb inversion clade</taxon>
        <taxon>NPAAA clade</taxon>
        <taxon>Hologalegina</taxon>
        <taxon>IRL clade</taxon>
        <taxon>Trifolieae</taxon>
        <taxon>Trifolium</taxon>
    </lineage>
</organism>
<keyword evidence="2" id="KW-0539">Nucleus</keyword>
<dbReference type="Pfam" id="PF03790">
    <property type="entry name" value="KNOX1"/>
    <property type="match status" value="1"/>
</dbReference>
<gene>
    <name evidence="4" type="ORF">TSUD_34960</name>
</gene>
<dbReference type="AlphaFoldDB" id="A0A2Z6LW85"/>
<protein>
    <recommendedName>
        <fullName evidence="3">KNOX1 domain-containing protein</fullName>
    </recommendedName>
</protein>
<proteinExistence type="predicted"/>
<sequence length="73" mass="7932">MLTIFAAELQHPGGGGGGVRGANNNNYLLEMDLIGSDISDRILKNQIATHPLYPNLLSAFIECQKFMNVLITT</sequence>
<reference evidence="5" key="1">
    <citation type="journal article" date="2017" name="Front. Plant Sci.">
        <title>Climate Clever Clovers: New Paradigm to Reduce the Environmental Footprint of Ruminants by Breeding Low Methanogenic Forages Utilizing Haplotype Variation.</title>
        <authorList>
            <person name="Kaur P."/>
            <person name="Appels R."/>
            <person name="Bayer P.E."/>
            <person name="Keeble-Gagnere G."/>
            <person name="Wang J."/>
            <person name="Hirakawa H."/>
            <person name="Shirasawa K."/>
            <person name="Vercoe P."/>
            <person name="Stefanova K."/>
            <person name="Durmic Z."/>
            <person name="Nichols P."/>
            <person name="Revell C."/>
            <person name="Isobe S.N."/>
            <person name="Edwards D."/>
            <person name="Erskine W."/>
        </authorList>
    </citation>
    <scope>NUCLEOTIDE SEQUENCE [LARGE SCALE GENOMIC DNA]</scope>
    <source>
        <strain evidence="5">cv. Daliak</strain>
    </source>
</reference>
<dbReference type="EMBL" id="DF973232">
    <property type="protein sequence ID" value="GAU21533.1"/>
    <property type="molecule type" value="Genomic_DNA"/>
</dbReference>
<dbReference type="OrthoDB" id="10572652at2759"/>
<dbReference type="InterPro" id="IPR005540">
    <property type="entry name" value="KNOX1"/>
</dbReference>
<evidence type="ECO:0000256" key="2">
    <source>
        <dbReference type="ARBA" id="ARBA00023242"/>
    </source>
</evidence>
<name>A0A2Z6LW85_TRISU</name>
<evidence type="ECO:0000313" key="4">
    <source>
        <dbReference type="EMBL" id="GAU21533.1"/>
    </source>
</evidence>
<keyword evidence="5" id="KW-1185">Reference proteome</keyword>
<comment type="subcellular location">
    <subcellularLocation>
        <location evidence="1">Nucleus</location>
    </subcellularLocation>
</comment>
<evidence type="ECO:0000259" key="3">
    <source>
        <dbReference type="Pfam" id="PF03790"/>
    </source>
</evidence>
<dbReference type="GO" id="GO:0005634">
    <property type="term" value="C:nucleus"/>
    <property type="evidence" value="ECO:0007669"/>
    <property type="project" value="UniProtKB-SubCell"/>
</dbReference>
<dbReference type="Proteomes" id="UP000242715">
    <property type="component" value="Unassembled WGS sequence"/>
</dbReference>